<dbReference type="SUPFAM" id="SSF47413">
    <property type="entry name" value="lambda repressor-like DNA-binding domains"/>
    <property type="match status" value="2"/>
</dbReference>
<dbReference type="InterPro" id="IPR001387">
    <property type="entry name" value="Cro/C1-type_HTH"/>
</dbReference>
<dbReference type="Gene3D" id="1.10.260.40">
    <property type="entry name" value="lambda repressor-like DNA-binding domains"/>
    <property type="match status" value="2"/>
</dbReference>
<dbReference type="STRING" id="1117707.VQ7734_02570"/>
<dbReference type="EMBL" id="FRFG01000028">
    <property type="protein sequence ID" value="SHO56801.1"/>
    <property type="molecule type" value="Genomic_DNA"/>
</dbReference>
<proteinExistence type="predicted"/>
<dbReference type="PROSITE" id="PS50943">
    <property type="entry name" value="HTH_CROC1"/>
    <property type="match status" value="1"/>
</dbReference>
<dbReference type="Pfam" id="PF01381">
    <property type="entry name" value="HTH_3"/>
    <property type="match status" value="1"/>
</dbReference>
<evidence type="ECO:0000313" key="3">
    <source>
        <dbReference type="Proteomes" id="UP000184600"/>
    </source>
</evidence>
<evidence type="ECO:0000259" key="1">
    <source>
        <dbReference type="PROSITE" id="PS50943"/>
    </source>
</evidence>
<dbReference type="Proteomes" id="UP000184600">
    <property type="component" value="Unassembled WGS sequence"/>
</dbReference>
<sequence length="311" mass="34542">MERTACQTMAERFLWALEQKGISQRELARRLDTNPVFLSKLGTGKSKKTRMVVDIALALDVTPEWLEYGIENNRVQIELTAEERQAASQTFMAKVAGKISAASLSTDEIHKKTGLSASVINRMMTGQHELSLVEALQLCDFFKTSLYEMIKKDACIRHIPLIGGQDIIHHVIAPGFVMEVDFIADSQHLIGIRNDGSFTGQYLNQGNVVIVDPDVKSFNMKNGDTCLFVVDNNIDIGLKDPTGVRSLNFFSNVYDLSRIEMIGKVAFLELNPATSDTSKMLKGEIDQLIQTIQKIIPAGTLTPQYTSPQTT</sequence>
<dbReference type="AlphaFoldDB" id="A0A1M7YW19"/>
<reference evidence="3" key="1">
    <citation type="submission" date="2016-12" db="EMBL/GenBank/DDBJ databases">
        <authorList>
            <person name="Rodrigo-Torres L."/>
            <person name="Arahal R.D."/>
            <person name="Lucena T."/>
        </authorList>
    </citation>
    <scope>NUCLEOTIDE SEQUENCE [LARGE SCALE GENOMIC DNA]</scope>
</reference>
<accession>A0A1M7YW19</accession>
<dbReference type="OrthoDB" id="9791537at2"/>
<keyword evidence="3" id="KW-1185">Reference proteome</keyword>
<dbReference type="InterPro" id="IPR010982">
    <property type="entry name" value="Lambda_DNA-bd_dom_sf"/>
</dbReference>
<organism evidence="2 3">
    <name type="scientific">Vibrio quintilis</name>
    <dbReference type="NCBI Taxonomy" id="1117707"/>
    <lineage>
        <taxon>Bacteria</taxon>
        <taxon>Pseudomonadati</taxon>
        <taxon>Pseudomonadota</taxon>
        <taxon>Gammaproteobacteria</taxon>
        <taxon>Vibrionales</taxon>
        <taxon>Vibrionaceae</taxon>
        <taxon>Vibrio</taxon>
    </lineage>
</organism>
<dbReference type="CDD" id="cd00093">
    <property type="entry name" value="HTH_XRE"/>
    <property type="match status" value="2"/>
</dbReference>
<dbReference type="SMART" id="SM00530">
    <property type="entry name" value="HTH_XRE"/>
    <property type="match status" value="2"/>
</dbReference>
<feature type="domain" description="HTH cro/C1-type" evidence="1">
    <location>
        <begin position="18"/>
        <end position="66"/>
    </location>
</feature>
<dbReference type="GO" id="GO:0003677">
    <property type="term" value="F:DNA binding"/>
    <property type="evidence" value="ECO:0007669"/>
    <property type="project" value="InterPro"/>
</dbReference>
<dbReference type="RefSeq" id="WP_073583135.1">
    <property type="nucleotide sequence ID" value="NZ_AP024897.1"/>
</dbReference>
<gene>
    <name evidence="2" type="ORF">VQ7734_02570</name>
</gene>
<name>A0A1M7YW19_9VIBR</name>
<protein>
    <submittedName>
        <fullName evidence="2">Helix-turn-helix domain protein</fullName>
    </submittedName>
</protein>
<evidence type="ECO:0000313" key="2">
    <source>
        <dbReference type="EMBL" id="SHO56801.1"/>
    </source>
</evidence>